<evidence type="ECO:0000256" key="4">
    <source>
        <dbReference type="SAM" id="SignalP"/>
    </source>
</evidence>
<sequence>MRRRMSGAGLVAMVAAVLVATGGSGAQGQQAAAAAAAACTGGTATDFNGDGVTDTVVADPNATVAGAVRAGLVRVVLGGGKGVFEISQATSGMSASPERGDQFGASRAAYDADDDGCTDLVVGAPFEDVTKDGADLHDAGAVYVIHGTPAGIGTGSPIESYTQAQFDPDTVTEEYDRFGFALQAGTTSADAPYLVIGAPGENITKDGKDFADAGCIHYMQGKDTSTANEGDPGVPGVVEAHDRFGYSLTGTNRYFAVGSPGETIGADAMFAGAVTVFNHTLSGGSPKALVGLDQGAMGEGLDGTAEANDQFGTSIDMTNFRPADQTYNSDALLAIGTPGEAVGEVTNSGAATVVRIKPSGAYTEVAAVDATADGVEGYPAKGDFFGQRVAIANTDTSVVSSDATIRMAVGAPGSDAKDAEDSGAVHILRPMDTSIGANDKVISRAPSGSVLPGTAAARDFTGISLTAGADNLYVGVPYSKAADTPKGALYVVPWTDTTGSTTTGTTIFKPGKGGIPDAGTSFGVVG</sequence>
<dbReference type="PANTHER" id="PTHR36220">
    <property type="entry name" value="UNNAMED PRODUCT"/>
    <property type="match status" value="1"/>
</dbReference>
<evidence type="ECO:0000313" key="5">
    <source>
        <dbReference type="EMBL" id="QES40093.1"/>
    </source>
</evidence>
<dbReference type="Gene3D" id="2.130.10.130">
    <property type="entry name" value="Integrin alpha, N-terminal"/>
    <property type="match status" value="2"/>
</dbReference>
<proteinExistence type="predicted"/>
<dbReference type="EMBL" id="CP029191">
    <property type="protein sequence ID" value="QES40093.1"/>
    <property type="molecule type" value="Genomic_DNA"/>
</dbReference>
<organism evidence="5 6">
    <name type="scientific">Streptomyces venezuelae</name>
    <dbReference type="NCBI Taxonomy" id="54571"/>
    <lineage>
        <taxon>Bacteria</taxon>
        <taxon>Bacillati</taxon>
        <taxon>Actinomycetota</taxon>
        <taxon>Actinomycetes</taxon>
        <taxon>Kitasatosporales</taxon>
        <taxon>Streptomycetaceae</taxon>
        <taxon>Streptomyces</taxon>
    </lineage>
</organism>
<gene>
    <name evidence="5" type="ORF">DEJ49_03075</name>
</gene>
<accession>A0A5P2CC44</accession>
<dbReference type="Proteomes" id="UP000324015">
    <property type="component" value="Chromosome"/>
</dbReference>
<evidence type="ECO:0000256" key="1">
    <source>
        <dbReference type="ARBA" id="ARBA00022729"/>
    </source>
</evidence>
<name>A0A5P2CC44_STRVZ</name>
<dbReference type="SMART" id="SM00191">
    <property type="entry name" value="Int_alpha"/>
    <property type="match status" value="6"/>
</dbReference>
<keyword evidence="2" id="KW-0677">Repeat</keyword>
<evidence type="ECO:0000256" key="2">
    <source>
        <dbReference type="ARBA" id="ARBA00022737"/>
    </source>
</evidence>
<feature type="chain" id="PRO_5039135575" description="VCBS repeat-containing protein" evidence="4">
    <location>
        <begin position="27"/>
        <end position="526"/>
    </location>
</feature>
<feature type="signal peptide" evidence="4">
    <location>
        <begin position="1"/>
        <end position="26"/>
    </location>
</feature>
<dbReference type="InterPro" id="IPR013517">
    <property type="entry name" value="FG-GAP"/>
</dbReference>
<evidence type="ECO:0008006" key="7">
    <source>
        <dbReference type="Google" id="ProtNLM"/>
    </source>
</evidence>
<evidence type="ECO:0000313" key="6">
    <source>
        <dbReference type="Proteomes" id="UP000324015"/>
    </source>
</evidence>
<dbReference type="AlphaFoldDB" id="A0A5P2CC44"/>
<dbReference type="InterPro" id="IPR013519">
    <property type="entry name" value="Int_alpha_beta-p"/>
</dbReference>
<reference evidence="5 6" key="1">
    <citation type="submission" date="2018-05" db="EMBL/GenBank/DDBJ databases">
        <title>Streptomyces venezuelae.</title>
        <authorList>
            <person name="Kim W."/>
            <person name="Lee N."/>
            <person name="Cho B.-K."/>
        </authorList>
    </citation>
    <scope>NUCLEOTIDE SEQUENCE [LARGE SCALE GENOMIC DNA]</scope>
    <source>
        <strain evidence="5 6">ATCC 14585</strain>
    </source>
</reference>
<dbReference type="PANTHER" id="PTHR36220:SF1">
    <property type="entry name" value="GAMMA TUBULIN COMPLEX COMPONENT C-TERMINAL DOMAIN-CONTAINING PROTEIN"/>
    <property type="match status" value="1"/>
</dbReference>
<evidence type="ECO:0000256" key="3">
    <source>
        <dbReference type="ARBA" id="ARBA00023180"/>
    </source>
</evidence>
<dbReference type="PROSITE" id="PS51470">
    <property type="entry name" value="FG_GAP"/>
    <property type="match status" value="1"/>
</dbReference>
<dbReference type="InterPro" id="IPR028994">
    <property type="entry name" value="Integrin_alpha_N"/>
</dbReference>
<protein>
    <recommendedName>
        <fullName evidence="7">VCBS repeat-containing protein</fullName>
    </recommendedName>
</protein>
<keyword evidence="1 4" id="KW-0732">Signal</keyword>
<keyword evidence="3" id="KW-0325">Glycoprotein</keyword>
<dbReference type="SUPFAM" id="SSF69318">
    <property type="entry name" value="Integrin alpha N-terminal domain"/>
    <property type="match status" value="1"/>
</dbReference>
<dbReference type="Pfam" id="PF01839">
    <property type="entry name" value="FG-GAP"/>
    <property type="match status" value="1"/>
</dbReference>